<dbReference type="PANTHER" id="PTHR43390:SF1">
    <property type="entry name" value="CHLOROPLAST PROCESSING PEPTIDASE"/>
    <property type="match status" value="1"/>
</dbReference>
<comment type="caution">
    <text evidence="10">The sequence shown here is derived from an EMBL/GenBank/DDBJ whole genome shotgun (WGS) entry which is preliminary data.</text>
</comment>
<evidence type="ECO:0000256" key="2">
    <source>
        <dbReference type="ARBA" id="ARBA00009370"/>
    </source>
</evidence>
<dbReference type="Pfam" id="PF10502">
    <property type="entry name" value="Peptidase_S26"/>
    <property type="match status" value="1"/>
</dbReference>
<dbReference type="PROSITE" id="PS00761">
    <property type="entry name" value="SPASE_I_3"/>
    <property type="match status" value="1"/>
</dbReference>
<protein>
    <recommendedName>
        <fullName evidence="4 8">Signal peptidase I</fullName>
        <ecNumber evidence="3 8">3.4.21.89</ecNumber>
    </recommendedName>
</protein>
<reference evidence="10 11" key="1">
    <citation type="submission" date="2019-10" db="EMBL/GenBank/DDBJ databases">
        <title>New species of Slilvanegrellaceae.</title>
        <authorList>
            <person name="Pitt A."/>
            <person name="Hahn M.W."/>
        </authorList>
    </citation>
    <scope>NUCLEOTIDE SEQUENCE [LARGE SCALE GENOMIC DNA]</scope>
    <source>
        <strain evidence="10 11">SP-Ram-0.45-NSY-1</strain>
    </source>
</reference>
<keyword evidence="8" id="KW-1133">Transmembrane helix</keyword>
<evidence type="ECO:0000256" key="8">
    <source>
        <dbReference type="RuleBase" id="RU362042"/>
    </source>
</evidence>
<evidence type="ECO:0000256" key="6">
    <source>
        <dbReference type="ARBA" id="ARBA00022801"/>
    </source>
</evidence>
<gene>
    <name evidence="10" type="primary">lepB</name>
    <name evidence="10" type="ORF">GCL60_06075</name>
</gene>
<sequence length="235" mass="26791">MGNKVVKFLKEFKEIVIVFICVFVFRSSFLNWYLIPSGSMLPTLKIGDHVVVNKLSYGFMLPFMETRIMSWDKPKKGDIVVFQGPSSEGAQVLIKRVIATAGDYVSFENGILKINGIPSKETIELNRSVLEDIGNNDDLSDYLLINESGFSKLPYHILRKKKGGVTSAEKKTWIVPEGKIFCIGDNRDNSYDGRFWGFIDQSSVYGRAFLISYSTGDKGTWPHFRNERWFMKLTN</sequence>
<dbReference type="EC" id="3.4.21.89" evidence="3 8"/>
<evidence type="ECO:0000313" key="11">
    <source>
        <dbReference type="Proteomes" id="UP000437748"/>
    </source>
</evidence>
<dbReference type="GO" id="GO:0004252">
    <property type="term" value="F:serine-type endopeptidase activity"/>
    <property type="evidence" value="ECO:0007669"/>
    <property type="project" value="InterPro"/>
</dbReference>
<dbReference type="Gene3D" id="2.10.109.10">
    <property type="entry name" value="Umud Fragment, subunit A"/>
    <property type="match status" value="1"/>
</dbReference>
<feature type="transmembrane region" description="Helical" evidence="8">
    <location>
        <begin position="15"/>
        <end position="35"/>
    </location>
</feature>
<keyword evidence="5 8" id="KW-0645">Protease</keyword>
<dbReference type="PRINTS" id="PR00727">
    <property type="entry name" value="LEADERPTASE"/>
</dbReference>
<dbReference type="GO" id="GO:0016020">
    <property type="term" value="C:membrane"/>
    <property type="evidence" value="ECO:0007669"/>
    <property type="project" value="UniProtKB-SubCell"/>
</dbReference>
<dbReference type="InterPro" id="IPR036286">
    <property type="entry name" value="LexA/Signal_pep-like_sf"/>
</dbReference>
<feature type="active site" evidence="7">
    <location>
        <position position="95"/>
    </location>
</feature>
<dbReference type="PANTHER" id="PTHR43390">
    <property type="entry name" value="SIGNAL PEPTIDASE I"/>
    <property type="match status" value="1"/>
</dbReference>
<dbReference type="InterPro" id="IPR019758">
    <property type="entry name" value="Pept_S26A_signal_pept_1_CS"/>
</dbReference>
<dbReference type="InterPro" id="IPR019533">
    <property type="entry name" value="Peptidase_S26"/>
</dbReference>
<feature type="active site" evidence="7">
    <location>
        <position position="39"/>
    </location>
</feature>
<dbReference type="InterPro" id="IPR019756">
    <property type="entry name" value="Pept_S26A_signal_pept_1_Ser-AS"/>
</dbReference>
<evidence type="ECO:0000256" key="1">
    <source>
        <dbReference type="ARBA" id="ARBA00000677"/>
    </source>
</evidence>
<dbReference type="NCBIfam" id="TIGR02227">
    <property type="entry name" value="sigpep_I_bact"/>
    <property type="match status" value="1"/>
</dbReference>
<comment type="subcellular location">
    <subcellularLocation>
        <location evidence="8">Membrane</location>
        <topology evidence="8">Single-pass type II membrane protein</topology>
    </subcellularLocation>
</comment>
<keyword evidence="8" id="KW-0472">Membrane</keyword>
<evidence type="ECO:0000256" key="5">
    <source>
        <dbReference type="ARBA" id="ARBA00022670"/>
    </source>
</evidence>
<dbReference type="AlphaFoldDB" id="A0A6N6VZB4"/>
<evidence type="ECO:0000259" key="9">
    <source>
        <dbReference type="Pfam" id="PF10502"/>
    </source>
</evidence>
<evidence type="ECO:0000256" key="4">
    <source>
        <dbReference type="ARBA" id="ARBA00019232"/>
    </source>
</evidence>
<dbReference type="PROSITE" id="PS00501">
    <property type="entry name" value="SPASE_I_1"/>
    <property type="match status" value="1"/>
</dbReference>
<dbReference type="GO" id="GO:0009003">
    <property type="term" value="F:signal peptidase activity"/>
    <property type="evidence" value="ECO:0007669"/>
    <property type="project" value="UniProtKB-EC"/>
</dbReference>
<dbReference type="InterPro" id="IPR000223">
    <property type="entry name" value="Pept_S26A_signal_pept_1"/>
</dbReference>
<feature type="domain" description="Peptidase S26" evidence="9">
    <location>
        <begin position="12"/>
        <end position="212"/>
    </location>
</feature>
<evidence type="ECO:0000256" key="3">
    <source>
        <dbReference type="ARBA" id="ARBA00013208"/>
    </source>
</evidence>
<dbReference type="CDD" id="cd06530">
    <property type="entry name" value="S26_SPase_I"/>
    <property type="match status" value="1"/>
</dbReference>
<evidence type="ECO:0000256" key="7">
    <source>
        <dbReference type="PIRSR" id="PIRSR600223-1"/>
    </source>
</evidence>
<keyword evidence="6 8" id="KW-0378">Hydrolase</keyword>
<comment type="similarity">
    <text evidence="2 8">Belongs to the peptidase S26 family.</text>
</comment>
<dbReference type="SUPFAM" id="SSF51306">
    <property type="entry name" value="LexA/Signal peptidase"/>
    <property type="match status" value="1"/>
</dbReference>
<comment type="catalytic activity">
    <reaction evidence="1 8">
        <text>Cleavage of hydrophobic, N-terminal signal or leader sequences from secreted and periplasmic proteins.</text>
        <dbReference type="EC" id="3.4.21.89"/>
    </reaction>
</comment>
<accession>A0A6N6VZB4</accession>
<name>A0A6N6VZB4_9BACT</name>
<keyword evidence="11" id="KW-1185">Reference proteome</keyword>
<organism evidence="10 11">
    <name type="scientific">Silvanigrella paludirubra</name>
    <dbReference type="NCBI Taxonomy" id="2499159"/>
    <lineage>
        <taxon>Bacteria</taxon>
        <taxon>Pseudomonadati</taxon>
        <taxon>Bdellovibrionota</taxon>
        <taxon>Oligoflexia</taxon>
        <taxon>Silvanigrellales</taxon>
        <taxon>Silvanigrellaceae</taxon>
        <taxon>Silvanigrella</taxon>
    </lineage>
</organism>
<keyword evidence="8" id="KW-0812">Transmembrane</keyword>
<dbReference type="EMBL" id="WFLM01000002">
    <property type="protein sequence ID" value="KAB8039828.1"/>
    <property type="molecule type" value="Genomic_DNA"/>
</dbReference>
<proteinExistence type="inferred from homology"/>
<dbReference type="GO" id="GO:0006465">
    <property type="term" value="P:signal peptide processing"/>
    <property type="evidence" value="ECO:0007669"/>
    <property type="project" value="InterPro"/>
</dbReference>
<dbReference type="Proteomes" id="UP000437748">
    <property type="component" value="Unassembled WGS sequence"/>
</dbReference>
<evidence type="ECO:0000313" key="10">
    <source>
        <dbReference type="EMBL" id="KAB8039828.1"/>
    </source>
</evidence>